<gene>
    <name evidence="3" type="ORF">SAMN02745180_02390</name>
</gene>
<feature type="coiled-coil region" evidence="1">
    <location>
        <begin position="228"/>
        <end position="262"/>
    </location>
</feature>
<proteinExistence type="predicted"/>
<evidence type="ECO:0000313" key="4">
    <source>
        <dbReference type="Proteomes" id="UP000184389"/>
    </source>
</evidence>
<evidence type="ECO:0000313" key="3">
    <source>
        <dbReference type="EMBL" id="SHI14479.1"/>
    </source>
</evidence>
<dbReference type="RefSeq" id="WP_072745022.1">
    <property type="nucleotide sequence ID" value="NZ_FQXR01000014.1"/>
</dbReference>
<accession>A0A1M5YRG8</accession>
<dbReference type="Proteomes" id="UP000184389">
    <property type="component" value="Unassembled WGS sequence"/>
</dbReference>
<protein>
    <submittedName>
        <fullName evidence="3">Uncharacterized protein YpuA, DUF1002 family</fullName>
    </submittedName>
</protein>
<keyword evidence="4" id="KW-1185">Reference proteome</keyword>
<name>A0A1M5YRG8_9FIRM</name>
<feature type="chain" id="PRO_5012725707" evidence="2">
    <location>
        <begin position="23"/>
        <end position="286"/>
    </location>
</feature>
<dbReference type="EMBL" id="FQXR01000014">
    <property type="protein sequence ID" value="SHI14479.1"/>
    <property type="molecule type" value="Genomic_DNA"/>
</dbReference>
<dbReference type="Pfam" id="PF06207">
    <property type="entry name" value="DUF1002"/>
    <property type="match status" value="1"/>
</dbReference>
<organism evidence="3 4">
    <name type="scientific">Sporanaerobacter acetigenes DSM 13106</name>
    <dbReference type="NCBI Taxonomy" id="1123281"/>
    <lineage>
        <taxon>Bacteria</taxon>
        <taxon>Bacillati</taxon>
        <taxon>Bacillota</taxon>
        <taxon>Tissierellia</taxon>
        <taxon>Tissierellales</taxon>
        <taxon>Sporanaerobacteraceae</taxon>
        <taxon>Sporanaerobacter</taxon>
    </lineage>
</organism>
<dbReference type="InterPro" id="IPR009343">
    <property type="entry name" value="DUF1002"/>
</dbReference>
<keyword evidence="1" id="KW-0175">Coiled coil</keyword>
<sequence>MFKRMTSITLIFILLFSSFAIADEVATVDKVVSLGKNLTDSQRSQMLNYFGVDKNIETIEVTNEEERQYLGKYIDNKLLGTRALSCAYVEKLDEGEGITVETYNITWVTEDMYKNALITAGIKDAKVIVASPVKVSGTAALTGIMKAFEDITGENLTKKEKEVASEEIAKTAMLGNEIGQEKASELIENIKIDVVANNIKSKKDIRRAVQAATRELGVELTDEQTDEVVSLMKRIAKLNLDLNDIRTQLKDISGKIDKISQQNEEVKSLLNKIVDYFGKLFSKLFG</sequence>
<dbReference type="OrthoDB" id="9810153at2"/>
<dbReference type="AlphaFoldDB" id="A0A1M5YRG8"/>
<evidence type="ECO:0000256" key="1">
    <source>
        <dbReference type="SAM" id="Coils"/>
    </source>
</evidence>
<feature type="signal peptide" evidence="2">
    <location>
        <begin position="1"/>
        <end position="22"/>
    </location>
</feature>
<keyword evidence="2" id="KW-0732">Signal</keyword>
<dbReference type="STRING" id="1123281.SAMN02745180_02390"/>
<reference evidence="3 4" key="1">
    <citation type="submission" date="2016-11" db="EMBL/GenBank/DDBJ databases">
        <authorList>
            <person name="Jaros S."/>
            <person name="Januszkiewicz K."/>
            <person name="Wedrychowicz H."/>
        </authorList>
    </citation>
    <scope>NUCLEOTIDE SEQUENCE [LARGE SCALE GENOMIC DNA]</scope>
    <source>
        <strain evidence="3 4">DSM 13106</strain>
    </source>
</reference>
<evidence type="ECO:0000256" key="2">
    <source>
        <dbReference type="SAM" id="SignalP"/>
    </source>
</evidence>